<evidence type="ECO:0000313" key="2">
    <source>
        <dbReference type="EMBL" id="PCJ23586.1"/>
    </source>
</evidence>
<comment type="caution">
    <text evidence="2">The sequence shown here is derived from an EMBL/GenBank/DDBJ whole genome shotgun (WGS) entry which is preliminary data.</text>
</comment>
<keyword evidence="1" id="KW-0812">Transmembrane</keyword>
<organism evidence="2 3">
    <name type="scientific">SAR86 cluster bacterium</name>
    <dbReference type="NCBI Taxonomy" id="2030880"/>
    <lineage>
        <taxon>Bacteria</taxon>
        <taxon>Pseudomonadati</taxon>
        <taxon>Pseudomonadota</taxon>
        <taxon>Gammaproteobacteria</taxon>
        <taxon>SAR86 cluster</taxon>
    </lineage>
</organism>
<protein>
    <submittedName>
        <fullName evidence="2">DUF445 domain-containing protein</fullName>
    </submittedName>
</protein>
<feature type="transmembrane region" description="Helical" evidence="1">
    <location>
        <begin position="32"/>
        <end position="51"/>
    </location>
</feature>
<dbReference type="Proteomes" id="UP000218327">
    <property type="component" value="Unassembled WGS sequence"/>
</dbReference>
<dbReference type="EMBL" id="NVVJ01000037">
    <property type="protein sequence ID" value="PCJ23586.1"/>
    <property type="molecule type" value="Genomic_DNA"/>
</dbReference>
<gene>
    <name evidence="2" type="ORF">COA96_11500</name>
</gene>
<proteinExistence type="predicted"/>
<evidence type="ECO:0000256" key="1">
    <source>
        <dbReference type="SAM" id="Phobius"/>
    </source>
</evidence>
<keyword evidence="1" id="KW-0472">Membrane</keyword>
<dbReference type="PANTHER" id="PTHR38568:SF1">
    <property type="entry name" value="DUF445 DOMAIN-CONTAINING PROTEIN"/>
    <property type="match status" value="1"/>
</dbReference>
<dbReference type="PANTHER" id="PTHR38568">
    <property type="entry name" value="DUF445 DOMAIN-CONTAINING PROTEIN-RELATED"/>
    <property type="match status" value="1"/>
</dbReference>
<name>A0A2A5AXK1_9GAMM</name>
<accession>A0A2A5AXK1</accession>
<evidence type="ECO:0000313" key="3">
    <source>
        <dbReference type="Proteomes" id="UP000218327"/>
    </source>
</evidence>
<keyword evidence="1" id="KW-1133">Transmembrane helix</keyword>
<reference evidence="3" key="1">
    <citation type="submission" date="2017-08" db="EMBL/GenBank/DDBJ databases">
        <title>A dynamic microbial community with high functional redundancy inhabits the cold, oxic subseafloor aquifer.</title>
        <authorList>
            <person name="Tully B.J."/>
            <person name="Wheat C.G."/>
            <person name="Glazer B.T."/>
            <person name="Huber J.A."/>
        </authorList>
    </citation>
    <scope>NUCLEOTIDE SEQUENCE [LARGE SCALE GENOMIC DNA]</scope>
</reference>
<sequence length="241" mass="26869">MNKSFVSNLIAAAVILLGVLMSGPYKVYVLNAGLFALSGGITNWLAVHMLFERIPGIYGSGVIPLRFEEFKVGIRTLIMEQFFDQADLDTFFHGAGDTSEKMAEQLKQAVDKLDLESAFETLLDVIMSSSLGGMLGMLGGRSALDPLRSPFVDKMREYFKEQFVGDGFQEQIQEALRSALDDDAIRAKLEEMLDDRLDKMTPKMVKNIIQQMIRKHLGWLVVWGCVFGGIIGLLVTLFEAF</sequence>
<feature type="transmembrane region" description="Helical" evidence="1">
    <location>
        <begin position="217"/>
        <end position="238"/>
    </location>
</feature>
<dbReference type="AlphaFoldDB" id="A0A2A5AXK1"/>